<feature type="non-terminal residue" evidence="2">
    <location>
        <position position="322"/>
    </location>
</feature>
<dbReference type="PANTHER" id="PTHR35596">
    <property type="entry name" value="DUF2263 DOMAIN-CONTAINING PROTEIN"/>
    <property type="match status" value="1"/>
</dbReference>
<dbReference type="Proteomes" id="UP000218811">
    <property type="component" value="Unassembled WGS sequence"/>
</dbReference>
<accession>A0A2H3J156</accession>
<dbReference type="AlphaFoldDB" id="A0A2H3J156"/>
<dbReference type="Gene3D" id="3.40.220.10">
    <property type="entry name" value="Leucine Aminopeptidase, subunit E, domain 1"/>
    <property type="match status" value="1"/>
</dbReference>
<dbReference type="SUPFAM" id="SSF52949">
    <property type="entry name" value="Macro domain-like"/>
    <property type="match status" value="1"/>
</dbReference>
<dbReference type="OMA" id="FYTLHNR"/>
<organism evidence="2 3">
    <name type="scientific">Wolfiporia cocos (strain MD-104)</name>
    <name type="common">Brown rot fungus</name>
    <dbReference type="NCBI Taxonomy" id="742152"/>
    <lineage>
        <taxon>Eukaryota</taxon>
        <taxon>Fungi</taxon>
        <taxon>Dikarya</taxon>
        <taxon>Basidiomycota</taxon>
        <taxon>Agaricomycotina</taxon>
        <taxon>Agaricomycetes</taxon>
        <taxon>Polyporales</taxon>
        <taxon>Phaeolaceae</taxon>
        <taxon>Wolfiporia</taxon>
    </lineage>
</organism>
<dbReference type="PANTHER" id="PTHR35596:SF1">
    <property type="entry name" value="MICROBIAL-TYPE PARG CATALYTIC DOMAIN-CONTAINING PROTEIN"/>
    <property type="match status" value="1"/>
</dbReference>
<dbReference type="InterPro" id="IPR019261">
    <property type="entry name" value="PARG_cat_microbial"/>
</dbReference>
<gene>
    <name evidence="2" type="ORF">WOLCODRAFT_126185</name>
</gene>
<dbReference type="InterPro" id="IPR043472">
    <property type="entry name" value="Macro_dom-like"/>
</dbReference>
<dbReference type="STRING" id="742152.A0A2H3J156"/>
<dbReference type="Pfam" id="PF10021">
    <property type="entry name" value="PARG_cat_microb"/>
    <property type="match status" value="1"/>
</dbReference>
<protein>
    <recommendedName>
        <fullName evidence="1">Microbial-type PARG catalytic domain-containing protein</fullName>
    </recommendedName>
</protein>
<dbReference type="NCBIfam" id="TIGR02452">
    <property type="entry name" value="TIGR02452 family protein"/>
    <property type="match status" value="1"/>
</dbReference>
<dbReference type="PIRSF" id="PIRSF014899">
    <property type="entry name" value="UCP014899"/>
    <property type="match status" value="1"/>
</dbReference>
<sequence>MQCMKRILTSHRTMSVSTSQKRGEERERVKRRERLQTIADDTLEAIDRGSYTLNGATVDLSVAILASKKGTQYYDPDSLLSGWAALRPQGSREVGDVSLLEVSTLEGARLLSAKLHAANPTSPPRKVGILNFASATKPGGGFKNGAQAQEESIARSSTLYPTLMMRVAQSFYKLHAHNPKGGYYSHAMIYSPGVAVFRDDDGAWIERLDVDVLTSAAVNAGSVRQGAADGADDTAIEDKIAKLMRERMARILFLFEKQGVRNVVLGSFGTGVFRNKIDLVAGIWADLLLDDGSRFQGSFDHVVFAILGRETYEEFERVFQQR</sequence>
<name>A0A2H3J156_WOLCO</name>
<evidence type="ECO:0000313" key="2">
    <source>
        <dbReference type="EMBL" id="PCH35701.1"/>
    </source>
</evidence>
<proteinExistence type="predicted"/>
<dbReference type="InterPro" id="IPR012664">
    <property type="entry name" value="CHP02452"/>
</dbReference>
<evidence type="ECO:0000259" key="1">
    <source>
        <dbReference type="Pfam" id="PF10021"/>
    </source>
</evidence>
<evidence type="ECO:0000313" key="3">
    <source>
        <dbReference type="Proteomes" id="UP000218811"/>
    </source>
</evidence>
<keyword evidence="3" id="KW-1185">Reference proteome</keyword>
<feature type="domain" description="Microbial-type PARG catalytic" evidence="1">
    <location>
        <begin position="39"/>
        <end position="199"/>
    </location>
</feature>
<dbReference type="EMBL" id="KB467854">
    <property type="protein sequence ID" value="PCH35701.1"/>
    <property type="molecule type" value="Genomic_DNA"/>
</dbReference>
<reference evidence="2 3" key="1">
    <citation type="journal article" date="2012" name="Science">
        <title>The Paleozoic origin of enzymatic lignin decomposition reconstructed from 31 fungal genomes.</title>
        <authorList>
            <person name="Floudas D."/>
            <person name="Binder M."/>
            <person name="Riley R."/>
            <person name="Barry K."/>
            <person name="Blanchette R.A."/>
            <person name="Henrissat B."/>
            <person name="Martinez A.T."/>
            <person name="Otillar R."/>
            <person name="Spatafora J.W."/>
            <person name="Yadav J.S."/>
            <person name="Aerts A."/>
            <person name="Benoit I."/>
            <person name="Boyd A."/>
            <person name="Carlson A."/>
            <person name="Copeland A."/>
            <person name="Coutinho P.M."/>
            <person name="de Vries R.P."/>
            <person name="Ferreira P."/>
            <person name="Findley K."/>
            <person name="Foster B."/>
            <person name="Gaskell J."/>
            <person name="Glotzer D."/>
            <person name="Gorecki P."/>
            <person name="Heitman J."/>
            <person name="Hesse C."/>
            <person name="Hori C."/>
            <person name="Igarashi K."/>
            <person name="Jurgens J.A."/>
            <person name="Kallen N."/>
            <person name="Kersten P."/>
            <person name="Kohler A."/>
            <person name="Kuees U."/>
            <person name="Kumar T.K.A."/>
            <person name="Kuo A."/>
            <person name="LaButti K."/>
            <person name="Larrondo L.F."/>
            <person name="Lindquist E."/>
            <person name="Ling A."/>
            <person name="Lombard V."/>
            <person name="Lucas S."/>
            <person name="Lundell T."/>
            <person name="Martin R."/>
            <person name="McLaughlin D.J."/>
            <person name="Morgenstern I."/>
            <person name="Morin E."/>
            <person name="Murat C."/>
            <person name="Nagy L.G."/>
            <person name="Nolan M."/>
            <person name="Ohm R.A."/>
            <person name="Patyshakuliyeva A."/>
            <person name="Rokas A."/>
            <person name="Ruiz-Duenas F.J."/>
            <person name="Sabat G."/>
            <person name="Salamov A."/>
            <person name="Samejima M."/>
            <person name="Schmutz J."/>
            <person name="Slot J.C."/>
            <person name="St John F."/>
            <person name="Stenlid J."/>
            <person name="Sun H."/>
            <person name="Sun S."/>
            <person name="Syed K."/>
            <person name="Tsang A."/>
            <person name="Wiebenga A."/>
            <person name="Young D."/>
            <person name="Pisabarro A."/>
            <person name="Eastwood D.C."/>
            <person name="Martin F."/>
            <person name="Cullen D."/>
            <person name="Grigoriev I.V."/>
            <person name="Hibbett D.S."/>
        </authorList>
    </citation>
    <scope>NUCLEOTIDE SEQUENCE [LARGE SCALE GENOMIC DNA]</scope>
    <source>
        <strain evidence="2 3">MD-104</strain>
    </source>
</reference>
<dbReference type="OrthoDB" id="9985428at2759"/>